<accession>A0A7S2MDT5</accession>
<name>A0A7S2MDT5_9EUKA</name>
<comment type="similarity">
    <text evidence="1">Belongs to the peptidase S1C family.</text>
</comment>
<evidence type="ECO:0000256" key="2">
    <source>
        <dbReference type="ARBA" id="ARBA00022670"/>
    </source>
</evidence>
<evidence type="ECO:0000256" key="3">
    <source>
        <dbReference type="ARBA" id="ARBA00022801"/>
    </source>
</evidence>
<keyword evidence="2" id="KW-0645">Protease</keyword>
<dbReference type="PANTHER" id="PTHR45980:SF9">
    <property type="entry name" value="PROTEASE DO-LIKE 10, MITOCHONDRIAL-RELATED"/>
    <property type="match status" value="1"/>
</dbReference>
<dbReference type="InterPro" id="IPR001940">
    <property type="entry name" value="Peptidase_S1C"/>
</dbReference>
<keyword evidence="3" id="KW-0378">Hydrolase</keyword>
<dbReference type="InterPro" id="IPR036034">
    <property type="entry name" value="PDZ_sf"/>
</dbReference>
<dbReference type="Pfam" id="PF17815">
    <property type="entry name" value="PDZ_3"/>
    <property type="match status" value="1"/>
</dbReference>
<proteinExistence type="inferred from homology"/>
<feature type="region of interest" description="Disordered" evidence="5">
    <location>
        <begin position="1"/>
        <end position="38"/>
    </location>
</feature>
<dbReference type="InterPro" id="IPR043504">
    <property type="entry name" value="Peptidase_S1_PA_chymotrypsin"/>
</dbReference>
<dbReference type="Pfam" id="PF13365">
    <property type="entry name" value="Trypsin_2"/>
    <property type="match status" value="1"/>
</dbReference>
<evidence type="ECO:0000256" key="4">
    <source>
        <dbReference type="ARBA" id="ARBA00022825"/>
    </source>
</evidence>
<dbReference type="PANTHER" id="PTHR45980">
    <property type="match status" value="1"/>
</dbReference>
<feature type="compositionally biased region" description="Low complexity" evidence="5">
    <location>
        <begin position="17"/>
        <end position="27"/>
    </location>
</feature>
<evidence type="ECO:0000313" key="7">
    <source>
        <dbReference type="EMBL" id="CAD9477346.1"/>
    </source>
</evidence>
<dbReference type="SUPFAM" id="SSF50494">
    <property type="entry name" value="Trypsin-like serine proteases"/>
    <property type="match status" value="1"/>
</dbReference>
<dbReference type="InterPro" id="IPR009003">
    <property type="entry name" value="Peptidase_S1_PA"/>
</dbReference>
<feature type="domain" description="PDZ" evidence="6">
    <location>
        <begin position="258"/>
        <end position="335"/>
    </location>
</feature>
<dbReference type="SUPFAM" id="SSF50156">
    <property type="entry name" value="PDZ domain-like"/>
    <property type="match status" value="1"/>
</dbReference>
<dbReference type="PRINTS" id="PR00834">
    <property type="entry name" value="PROTEASES2C"/>
</dbReference>
<dbReference type="GO" id="GO:0006508">
    <property type="term" value="P:proteolysis"/>
    <property type="evidence" value="ECO:0007669"/>
    <property type="project" value="UniProtKB-KW"/>
</dbReference>
<dbReference type="PROSITE" id="PS50106">
    <property type="entry name" value="PDZ"/>
    <property type="match status" value="1"/>
</dbReference>
<dbReference type="Gene3D" id="2.40.10.10">
    <property type="entry name" value="Trypsin-like serine proteases"/>
    <property type="match status" value="2"/>
</dbReference>
<keyword evidence="4" id="KW-0720">Serine protease</keyword>
<evidence type="ECO:0000256" key="1">
    <source>
        <dbReference type="ARBA" id="ARBA00010541"/>
    </source>
</evidence>
<dbReference type="InterPro" id="IPR046449">
    <property type="entry name" value="DEGP_PDZ_sf"/>
</dbReference>
<sequence length="533" mass="57688">MLNRFGKNGGRRVQQHASAGGPAAPAVPSVPPAPPVSSTVEGVVSAEAMRSTIKVHTNSVAPSYMRPWTKMEGTSCTGSGFAIESPAGAGRLGRYLITNSHVVRDEQLLQVQRHDRPGKWVARLLVEGIQCDLALLTVDDEHFWEDLPLQQVTDALPMLQHIVTAVGYPVGGENLSVTRGVVSRIDLLDYTFVEHATAERLLVMQIDAAINPGNSGGPVFHDGRVIGVAFAGLEEADNIGYVIPMSVVRLFLQTFHSRGSFGQLPSLGVSFQTTENKMLRRSLHLDQDSRVGLLVASVSPLMPAAKVISPGDVVTKLDGLELAEDGTVQAMPTLRLPWDYLVTRRPCHEIFELEIWREGQQINTRIESMPEPRLVPFHDGVDASPSYVIVGGLVFLPLSLPLVDAGYFDNVVETMSTGIVLGKIGAHQTTADQNVVVLASILESELTISYEGACAGRILKQFNGKEVTNLSSFAAAVHASSAKPFLTFIFEGDRVAVIETARSKVVEVRVARAAHHLQLVLLARRHHCALVLP</sequence>
<organism evidence="7">
    <name type="scientific">Haptolina brevifila</name>
    <dbReference type="NCBI Taxonomy" id="156173"/>
    <lineage>
        <taxon>Eukaryota</taxon>
        <taxon>Haptista</taxon>
        <taxon>Haptophyta</taxon>
        <taxon>Prymnesiophyceae</taxon>
        <taxon>Prymnesiales</taxon>
        <taxon>Prymnesiaceae</taxon>
        <taxon>Haptolina</taxon>
    </lineage>
</organism>
<evidence type="ECO:0000259" key="6">
    <source>
        <dbReference type="PROSITE" id="PS50106"/>
    </source>
</evidence>
<reference evidence="7" key="1">
    <citation type="submission" date="2021-01" db="EMBL/GenBank/DDBJ databases">
        <authorList>
            <person name="Corre E."/>
            <person name="Pelletier E."/>
            <person name="Niang G."/>
            <person name="Scheremetjew M."/>
            <person name="Finn R."/>
            <person name="Kale V."/>
            <person name="Holt S."/>
            <person name="Cochrane G."/>
            <person name="Meng A."/>
            <person name="Brown T."/>
            <person name="Cohen L."/>
        </authorList>
    </citation>
    <scope>NUCLEOTIDE SEQUENCE</scope>
    <source>
        <strain evidence="7">UTEX LB 985</strain>
    </source>
</reference>
<dbReference type="InterPro" id="IPR001478">
    <property type="entry name" value="PDZ"/>
</dbReference>
<gene>
    <name evidence="7" type="ORF">CBRE1094_LOCUS24190</name>
</gene>
<dbReference type="GO" id="GO:0004252">
    <property type="term" value="F:serine-type endopeptidase activity"/>
    <property type="evidence" value="ECO:0007669"/>
    <property type="project" value="InterPro"/>
</dbReference>
<protein>
    <recommendedName>
        <fullName evidence="6">PDZ domain-containing protein</fullName>
    </recommendedName>
</protein>
<evidence type="ECO:0000256" key="5">
    <source>
        <dbReference type="SAM" id="MobiDB-lite"/>
    </source>
</evidence>
<dbReference type="AlphaFoldDB" id="A0A7S2MDT5"/>
<dbReference type="Gene3D" id="2.30.42.10">
    <property type="match status" value="1"/>
</dbReference>
<dbReference type="Gene3D" id="3.20.190.20">
    <property type="match status" value="1"/>
</dbReference>
<dbReference type="EMBL" id="HBGU01044393">
    <property type="protein sequence ID" value="CAD9477346.1"/>
    <property type="molecule type" value="Transcribed_RNA"/>
</dbReference>
<dbReference type="InterPro" id="IPR041517">
    <property type="entry name" value="DEGP_PDZ"/>
</dbReference>